<dbReference type="InterPro" id="IPR000073">
    <property type="entry name" value="AB_hydrolase_1"/>
</dbReference>
<feature type="domain" description="AB hydrolase-1" evidence="1">
    <location>
        <begin position="73"/>
        <end position="265"/>
    </location>
</feature>
<dbReference type="AlphaFoldDB" id="A0A2U2BR74"/>
<dbReference type="SUPFAM" id="SSF53474">
    <property type="entry name" value="alpha/beta-Hydrolases"/>
    <property type="match status" value="1"/>
</dbReference>
<name>A0A2U2BR74_9PROT</name>
<protein>
    <recommendedName>
        <fullName evidence="1">AB hydrolase-1 domain-containing protein</fullName>
    </recommendedName>
</protein>
<keyword evidence="3" id="KW-1185">Reference proteome</keyword>
<dbReference type="EMBL" id="QEXV01000006">
    <property type="protein sequence ID" value="PWE16489.1"/>
    <property type="molecule type" value="Genomic_DNA"/>
</dbReference>
<dbReference type="InterPro" id="IPR050228">
    <property type="entry name" value="Carboxylesterase_BioH"/>
</dbReference>
<dbReference type="Gene3D" id="3.40.50.1820">
    <property type="entry name" value="alpha/beta hydrolase"/>
    <property type="match status" value="1"/>
</dbReference>
<dbReference type="InterPro" id="IPR029058">
    <property type="entry name" value="AB_hydrolase_fold"/>
</dbReference>
<dbReference type="PANTHER" id="PTHR43194">
    <property type="entry name" value="HYDROLASE ALPHA/BETA FOLD FAMILY"/>
    <property type="match status" value="1"/>
</dbReference>
<sequence length="275" mass="28882">MTVAKPAIWMANLSALINPAGYKRVAGKRFVTPRKRSQTDRGREFVDSLEAGWITGPLGRQRVHAGGDGPLVLFQHGWEADSADLSTLAEAVMKAGFAVALIDGPAHGASEGERATMVDFAAGLGAAAAELGRPHAVVAHSMGTPATVVAMRDHGLAPAAVVSLGAPNALPDNVAFQGRAMGLSGRAIRLLLEAIEFRMGRPAEEFRVERDAPAFSARALIVHGTNDRIAPPVAAERIAAAWPGAELALFDDLGHRGVLRDQAVLERVVGFLKDG</sequence>
<reference evidence="3" key="1">
    <citation type="submission" date="2018-05" db="EMBL/GenBank/DDBJ databases">
        <authorList>
            <person name="Liu B.-T."/>
        </authorList>
    </citation>
    <scope>NUCLEOTIDE SEQUENCE [LARGE SCALE GENOMIC DNA]</scope>
    <source>
        <strain evidence="3">WD6-1</strain>
    </source>
</reference>
<evidence type="ECO:0000313" key="2">
    <source>
        <dbReference type="EMBL" id="PWE16489.1"/>
    </source>
</evidence>
<evidence type="ECO:0000313" key="3">
    <source>
        <dbReference type="Proteomes" id="UP000245168"/>
    </source>
</evidence>
<comment type="caution">
    <text evidence="2">The sequence shown here is derived from an EMBL/GenBank/DDBJ whole genome shotgun (WGS) entry which is preliminary data.</text>
</comment>
<dbReference type="Pfam" id="PF12697">
    <property type="entry name" value="Abhydrolase_6"/>
    <property type="match status" value="1"/>
</dbReference>
<evidence type="ECO:0000259" key="1">
    <source>
        <dbReference type="Pfam" id="PF12697"/>
    </source>
</evidence>
<dbReference type="RefSeq" id="WP_109253644.1">
    <property type="nucleotide sequence ID" value="NZ_QEXV01000006.1"/>
</dbReference>
<dbReference type="OrthoDB" id="9815441at2"/>
<accession>A0A2U2BR74</accession>
<dbReference type="Proteomes" id="UP000245168">
    <property type="component" value="Unassembled WGS sequence"/>
</dbReference>
<gene>
    <name evidence="2" type="ORF">DDZ18_11990</name>
</gene>
<proteinExistence type="predicted"/>
<dbReference type="PANTHER" id="PTHR43194:SF5">
    <property type="entry name" value="PIMELOYL-[ACYL-CARRIER PROTEIN] METHYL ESTER ESTERASE"/>
    <property type="match status" value="1"/>
</dbReference>
<organism evidence="2 3">
    <name type="scientific">Marinicauda salina</name>
    <dbReference type="NCBI Taxonomy" id="2135793"/>
    <lineage>
        <taxon>Bacteria</taxon>
        <taxon>Pseudomonadati</taxon>
        <taxon>Pseudomonadota</taxon>
        <taxon>Alphaproteobacteria</taxon>
        <taxon>Maricaulales</taxon>
        <taxon>Maricaulaceae</taxon>
        <taxon>Marinicauda</taxon>
    </lineage>
</organism>